<proteinExistence type="predicted"/>
<evidence type="ECO:0000256" key="3">
    <source>
        <dbReference type="ARBA" id="ARBA00022692"/>
    </source>
</evidence>
<keyword evidence="3 6" id="KW-0812">Transmembrane</keyword>
<protein>
    <submittedName>
        <fullName evidence="8">FtsX-like permease family</fullName>
    </submittedName>
</protein>
<evidence type="ECO:0000313" key="9">
    <source>
        <dbReference type="Proteomes" id="UP000035368"/>
    </source>
</evidence>
<evidence type="ECO:0000313" key="8">
    <source>
        <dbReference type="EMBL" id="AKK04315.1"/>
    </source>
</evidence>
<feature type="transmembrane region" description="Helical" evidence="6">
    <location>
        <begin position="244"/>
        <end position="266"/>
    </location>
</feature>
<evidence type="ECO:0000256" key="5">
    <source>
        <dbReference type="ARBA" id="ARBA00023136"/>
    </source>
</evidence>
<dbReference type="KEGG" id="cei:CEPID_12465"/>
<feature type="transmembrane region" description="Helical" evidence="6">
    <location>
        <begin position="215"/>
        <end position="232"/>
    </location>
</feature>
<feature type="transmembrane region" description="Helical" evidence="6">
    <location>
        <begin position="172"/>
        <end position="194"/>
    </location>
</feature>
<dbReference type="Pfam" id="PF02687">
    <property type="entry name" value="FtsX"/>
    <property type="match status" value="1"/>
</dbReference>
<reference evidence="8 9" key="1">
    <citation type="submission" date="2015-05" db="EMBL/GenBank/DDBJ databases">
        <title>Complete genome sequence of Corynebacterium epidermidicanis DSM 45586, isolated from the skin of a dog suffering from pruritus.</title>
        <authorList>
            <person name="Ruckert C."/>
            <person name="Albersmeier A."/>
            <person name="Winkler A."/>
            <person name="Tauch A."/>
        </authorList>
    </citation>
    <scope>NUCLEOTIDE SEQUENCE [LARGE SCALE GENOMIC DNA]</scope>
    <source>
        <strain evidence="8 9">DSM 45586</strain>
    </source>
</reference>
<dbReference type="RefSeq" id="WP_047241170.1">
    <property type="nucleotide sequence ID" value="NZ_CP011541.1"/>
</dbReference>
<dbReference type="PATRIC" id="fig|1050174.4.peg.2517"/>
<dbReference type="AlphaFoldDB" id="A0A0G3GUW9"/>
<comment type="subcellular location">
    <subcellularLocation>
        <location evidence="1">Cell membrane</location>
        <topology evidence="1">Multi-pass membrane protein</topology>
    </subcellularLocation>
</comment>
<dbReference type="EMBL" id="CP011541">
    <property type="protein sequence ID" value="AKK04315.1"/>
    <property type="molecule type" value="Genomic_DNA"/>
</dbReference>
<evidence type="ECO:0000256" key="2">
    <source>
        <dbReference type="ARBA" id="ARBA00022475"/>
    </source>
</evidence>
<feature type="transmembrane region" description="Helical" evidence="6">
    <location>
        <begin position="302"/>
        <end position="319"/>
    </location>
</feature>
<dbReference type="OrthoDB" id="5118998at2"/>
<feature type="transmembrane region" description="Helical" evidence="6">
    <location>
        <begin position="76"/>
        <end position="102"/>
    </location>
</feature>
<name>A0A0G3GUW9_9CORY</name>
<organism evidence="8 9">
    <name type="scientific">Corynebacterium epidermidicanis</name>
    <dbReference type="NCBI Taxonomy" id="1050174"/>
    <lineage>
        <taxon>Bacteria</taxon>
        <taxon>Bacillati</taxon>
        <taxon>Actinomycetota</taxon>
        <taxon>Actinomycetes</taxon>
        <taxon>Mycobacteriales</taxon>
        <taxon>Corynebacteriaceae</taxon>
        <taxon>Corynebacterium</taxon>
    </lineage>
</organism>
<evidence type="ECO:0000256" key="6">
    <source>
        <dbReference type="SAM" id="Phobius"/>
    </source>
</evidence>
<keyword evidence="9" id="KW-1185">Reference proteome</keyword>
<feature type="transmembrane region" description="Helical" evidence="6">
    <location>
        <begin position="398"/>
        <end position="420"/>
    </location>
</feature>
<feature type="domain" description="ABC3 transporter permease C-terminal" evidence="7">
    <location>
        <begin position="86"/>
        <end position="197"/>
    </location>
</feature>
<accession>A0A0G3GUW9</accession>
<keyword evidence="4 6" id="KW-1133">Transmembrane helix</keyword>
<gene>
    <name evidence="8" type="ORF">CEPID_12465</name>
</gene>
<evidence type="ECO:0000256" key="1">
    <source>
        <dbReference type="ARBA" id="ARBA00004651"/>
    </source>
</evidence>
<keyword evidence="5 6" id="KW-0472">Membrane</keyword>
<feature type="transmembrane region" description="Helical" evidence="6">
    <location>
        <begin position="339"/>
        <end position="360"/>
    </location>
</feature>
<dbReference type="InterPro" id="IPR003838">
    <property type="entry name" value="ABC3_permease_C"/>
</dbReference>
<feature type="transmembrane region" description="Helical" evidence="6">
    <location>
        <begin position="21"/>
        <end position="50"/>
    </location>
</feature>
<sequence>MNVVSLAWELQRSSLKSRIGTGMVAGLAICSLSVSSWLAFVVAGGAWMFYRRSQDLSEISPALRDLPDPGAMLDSYVFLAVLACAFLLPALVSLTSQAAVLGASGREQRLAAMRLLGLSARQITGITVVETGFQAVVGIVIGGLASLLTAPLGSRLSFQDNPLSPTELLLPWWGYVVVTAVLLVLALASSAWGMQRVRVSPLGVARREMPRALRWWRLVMMIIVLAGGFVALRRLPLSSNSGFLVSVFLLLFVMISVLNLGVPFLLQLWFRLAALLPGAANFVGFRKVSTDARAAWRRSSATAFYGVLVGVLVLSPKGAGSVTSPFTQDPTRSLWFNDVISGIMLTIAFGFIIAAVSTLLGQASEVYERADLTRALSRLGVPRSFHIRVALRQIMGPIILVSLVGFALGALMMFVVLGSLQEVNIVARTLNAVIYLVAGWALTALAMCAVEPLRSTVLADDARAQK</sequence>
<dbReference type="GO" id="GO:0005886">
    <property type="term" value="C:plasma membrane"/>
    <property type="evidence" value="ECO:0007669"/>
    <property type="project" value="UniProtKB-SubCell"/>
</dbReference>
<dbReference type="STRING" id="1050174.CEPID_12465"/>
<evidence type="ECO:0000256" key="4">
    <source>
        <dbReference type="ARBA" id="ARBA00022989"/>
    </source>
</evidence>
<keyword evidence="2" id="KW-1003">Cell membrane</keyword>
<feature type="transmembrane region" description="Helical" evidence="6">
    <location>
        <begin position="432"/>
        <end position="450"/>
    </location>
</feature>
<evidence type="ECO:0000259" key="7">
    <source>
        <dbReference type="Pfam" id="PF02687"/>
    </source>
</evidence>
<feature type="transmembrane region" description="Helical" evidence="6">
    <location>
        <begin position="123"/>
        <end position="152"/>
    </location>
</feature>
<dbReference type="Proteomes" id="UP000035368">
    <property type="component" value="Chromosome"/>
</dbReference>